<evidence type="ECO:0000256" key="5">
    <source>
        <dbReference type="ARBA" id="ARBA00023242"/>
    </source>
</evidence>
<dbReference type="GO" id="GO:0000462">
    <property type="term" value="P:maturation of SSU-rRNA from tricistronic rRNA transcript (SSU-rRNA, 5.8S rRNA, LSU-rRNA)"/>
    <property type="evidence" value="ECO:0007669"/>
    <property type="project" value="TreeGrafter"/>
</dbReference>
<dbReference type="GO" id="GO:0032040">
    <property type="term" value="C:small-subunit processome"/>
    <property type="evidence" value="ECO:0007669"/>
    <property type="project" value="TreeGrafter"/>
</dbReference>
<dbReference type="SMART" id="SM00320">
    <property type="entry name" value="WD40"/>
    <property type="match status" value="4"/>
</dbReference>
<feature type="repeat" description="WD" evidence="6">
    <location>
        <begin position="264"/>
        <end position="303"/>
    </location>
</feature>
<feature type="domain" description="BING4 C-terminal" evidence="8">
    <location>
        <begin position="348"/>
        <end position="427"/>
    </location>
</feature>
<dbReference type="AlphaFoldDB" id="A0AAV9XXT7"/>
<name>A0AAV9XXT7_9CRYT</name>
<evidence type="ECO:0000256" key="6">
    <source>
        <dbReference type="PROSITE-ProRule" id="PRU00221"/>
    </source>
</evidence>
<dbReference type="PROSITE" id="PS50082">
    <property type="entry name" value="WD_REPEATS_2"/>
    <property type="match status" value="1"/>
</dbReference>
<reference evidence="9 10" key="1">
    <citation type="submission" date="2023-10" db="EMBL/GenBank/DDBJ databases">
        <title>Comparative genomics analysis reveals potential genetic determinants of host preference in Cryptosporidium xiaoi.</title>
        <authorList>
            <person name="Xiao L."/>
            <person name="Li J."/>
        </authorList>
    </citation>
    <scope>NUCLEOTIDE SEQUENCE [LARGE SCALE GENOMIC DNA]</scope>
    <source>
        <strain evidence="9 10">52996</strain>
    </source>
</reference>
<evidence type="ECO:0000313" key="9">
    <source>
        <dbReference type="EMBL" id="KAK6589590.1"/>
    </source>
</evidence>
<keyword evidence="3 6" id="KW-0853">WD repeat</keyword>
<keyword evidence="10" id="KW-1185">Reference proteome</keyword>
<evidence type="ECO:0000256" key="7">
    <source>
        <dbReference type="SAM" id="MobiDB-lite"/>
    </source>
</evidence>
<feature type="compositionally biased region" description="Basic residues" evidence="7">
    <location>
        <begin position="451"/>
        <end position="460"/>
    </location>
</feature>
<organism evidence="9 10">
    <name type="scientific">Cryptosporidium xiaoi</name>
    <dbReference type="NCBI Taxonomy" id="659607"/>
    <lineage>
        <taxon>Eukaryota</taxon>
        <taxon>Sar</taxon>
        <taxon>Alveolata</taxon>
        <taxon>Apicomplexa</taxon>
        <taxon>Conoidasida</taxon>
        <taxon>Coccidia</taxon>
        <taxon>Eucoccidiorida</taxon>
        <taxon>Eimeriorina</taxon>
        <taxon>Cryptosporidiidae</taxon>
        <taxon>Cryptosporidium</taxon>
    </lineage>
</organism>
<dbReference type="EMBL" id="JAWDEY010000012">
    <property type="protein sequence ID" value="KAK6589590.1"/>
    <property type="molecule type" value="Genomic_DNA"/>
</dbReference>
<keyword evidence="4" id="KW-0677">Repeat</keyword>
<evidence type="ECO:0000313" key="10">
    <source>
        <dbReference type="Proteomes" id="UP001311799"/>
    </source>
</evidence>
<dbReference type="PANTHER" id="PTHR14085:SF3">
    <property type="entry name" value="WD REPEAT-CONTAINING PROTEIN 46"/>
    <property type="match status" value="1"/>
</dbReference>
<dbReference type="PROSITE" id="PS00678">
    <property type="entry name" value="WD_REPEATS_1"/>
    <property type="match status" value="1"/>
</dbReference>
<protein>
    <recommendedName>
        <fullName evidence="8">BING4 C-terminal domain-containing protein</fullName>
    </recommendedName>
</protein>
<evidence type="ECO:0000256" key="3">
    <source>
        <dbReference type="ARBA" id="ARBA00022574"/>
    </source>
</evidence>
<dbReference type="InterPro" id="IPR040315">
    <property type="entry name" value="WDR46/Utp7"/>
</dbReference>
<dbReference type="InterPro" id="IPR001680">
    <property type="entry name" value="WD40_rpt"/>
</dbReference>
<accession>A0AAV9XXT7</accession>
<dbReference type="Gene3D" id="2.130.10.10">
    <property type="entry name" value="YVTN repeat-like/Quinoprotein amine dehydrogenase"/>
    <property type="match status" value="1"/>
</dbReference>
<dbReference type="PANTHER" id="PTHR14085">
    <property type="entry name" value="WD-REPEAT PROTEIN BING4"/>
    <property type="match status" value="1"/>
</dbReference>
<dbReference type="InterPro" id="IPR015943">
    <property type="entry name" value="WD40/YVTN_repeat-like_dom_sf"/>
</dbReference>
<dbReference type="GO" id="GO:0030686">
    <property type="term" value="C:90S preribosome"/>
    <property type="evidence" value="ECO:0007669"/>
    <property type="project" value="TreeGrafter"/>
</dbReference>
<dbReference type="InterPro" id="IPR019775">
    <property type="entry name" value="WD40_repeat_CS"/>
</dbReference>
<dbReference type="FunFam" id="2.130.10.10:FF:000378">
    <property type="entry name" value="U3 small nucleolar RNA-associated protein 7"/>
    <property type="match status" value="1"/>
</dbReference>
<dbReference type="SUPFAM" id="SSF50978">
    <property type="entry name" value="WD40 repeat-like"/>
    <property type="match status" value="1"/>
</dbReference>
<evidence type="ECO:0000256" key="4">
    <source>
        <dbReference type="ARBA" id="ARBA00022737"/>
    </source>
</evidence>
<keyword evidence="2" id="KW-0698">rRNA processing</keyword>
<evidence type="ECO:0000256" key="2">
    <source>
        <dbReference type="ARBA" id="ARBA00022552"/>
    </source>
</evidence>
<evidence type="ECO:0000259" key="8">
    <source>
        <dbReference type="SMART" id="SM01033"/>
    </source>
</evidence>
<proteinExistence type="predicted"/>
<dbReference type="Pfam" id="PF08149">
    <property type="entry name" value="BING4CT"/>
    <property type="match status" value="1"/>
</dbReference>
<dbReference type="Proteomes" id="UP001311799">
    <property type="component" value="Unassembled WGS sequence"/>
</dbReference>
<evidence type="ECO:0000256" key="1">
    <source>
        <dbReference type="ARBA" id="ARBA00004604"/>
    </source>
</evidence>
<gene>
    <name evidence="9" type="ORF">RS030_203102</name>
</gene>
<dbReference type="InterPro" id="IPR036322">
    <property type="entry name" value="WD40_repeat_dom_sf"/>
</dbReference>
<feature type="region of interest" description="Disordered" evidence="7">
    <location>
        <begin position="437"/>
        <end position="460"/>
    </location>
</feature>
<dbReference type="Pfam" id="PF00400">
    <property type="entry name" value="WD40"/>
    <property type="match status" value="1"/>
</dbReference>
<comment type="subcellular location">
    <subcellularLocation>
        <location evidence="1">Nucleus</location>
        <location evidence="1">Nucleolus</location>
    </subcellularLocation>
</comment>
<keyword evidence="5" id="KW-0539">Nucleus</keyword>
<comment type="caution">
    <text evidence="9">The sequence shown here is derived from an EMBL/GenBank/DDBJ whole genome shotgun (WGS) entry which is preliminary data.</text>
</comment>
<sequence>MIKEGNAKFFSANAAKYRRHTSLDGLKGLKDRKLRGKLVNQQKVFHTASERLAESEILLPESRGFLETEGIEKSYSISQNELQKNISIGASNKRFSFDLSYGPYSIDYSRNGNQLLIGGKKGHISMLDISNGVPNIIMELPMEDEKINDVKFLHDYTLFAAAQKKYVYIYNNEGIEIHCIRDHVMCPYKLDFLPYHFLLCSIGEFGELKYQDISTGQIPAVHKTGKGSCHVMKANQYNGVVHLGHSDGVVSLWTPNVPTPVMEVFSHKGGISSLDVFNNCLVTGGNDNSWKVWDIRKYSNYHPLYYYKSFGSSVRSVSISGTKLVAVGFGGHVQVWKDLFSKSKQTTPYMTHNHPNIKISEVKFQPWNDVLCIGHTHGAETIIIPGAGSPNFDSRECNIFENSKQRRNKEVRMLLEKLSASTITLNPNIIGKIDQSPRVTEVPEKSASKTPKNKNTKKMRGRSKIGNLMRNKQKSYADMIRKKASEIARSRREMKLKKASSENDKLEEISFTKGTKVRNALDIFRTF</sequence>
<dbReference type="InterPro" id="IPR012952">
    <property type="entry name" value="BING4_C_dom"/>
</dbReference>
<dbReference type="SMART" id="SM01033">
    <property type="entry name" value="BING4CT"/>
    <property type="match status" value="1"/>
</dbReference>